<accession>A0A0F8Z0D8</accession>
<keyword evidence="1" id="KW-0472">Membrane</keyword>
<name>A0A0F8Z0D8_9ZZZZ</name>
<feature type="transmembrane region" description="Helical" evidence="1">
    <location>
        <begin position="26"/>
        <end position="44"/>
    </location>
</feature>
<proteinExistence type="predicted"/>
<evidence type="ECO:0000256" key="1">
    <source>
        <dbReference type="SAM" id="Phobius"/>
    </source>
</evidence>
<feature type="non-terminal residue" evidence="2">
    <location>
        <position position="47"/>
    </location>
</feature>
<sequence>MIEYIYGSGMVFSVFVYYKRLGCKKYYFGQIIGAVITAAASWLYPLT</sequence>
<protein>
    <submittedName>
        <fullName evidence="2">Uncharacterized protein</fullName>
    </submittedName>
</protein>
<reference evidence="2" key="1">
    <citation type="journal article" date="2015" name="Nature">
        <title>Complex archaea that bridge the gap between prokaryotes and eukaryotes.</title>
        <authorList>
            <person name="Spang A."/>
            <person name="Saw J.H."/>
            <person name="Jorgensen S.L."/>
            <person name="Zaremba-Niedzwiedzka K."/>
            <person name="Martijn J."/>
            <person name="Lind A.E."/>
            <person name="van Eijk R."/>
            <person name="Schleper C."/>
            <person name="Guy L."/>
            <person name="Ettema T.J."/>
        </authorList>
    </citation>
    <scope>NUCLEOTIDE SEQUENCE</scope>
</reference>
<keyword evidence="1" id="KW-1133">Transmembrane helix</keyword>
<gene>
    <name evidence="2" type="ORF">LCGC14_2756450</name>
</gene>
<comment type="caution">
    <text evidence="2">The sequence shown here is derived from an EMBL/GenBank/DDBJ whole genome shotgun (WGS) entry which is preliminary data.</text>
</comment>
<dbReference type="AlphaFoldDB" id="A0A0F8Z0D8"/>
<keyword evidence="1" id="KW-0812">Transmembrane</keyword>
<organism evidence="2">
    <name type="scientific">marine sediment metagenome</name>
    <dbReference type="NCBI Taxonomy" id="412755"/>
    <lineage>
        <taxon>unclassified sequences</taxon>
        <taxon>metagenomes</taxon>
        <taxon>ecological metagenomes</taxon>
    </lineage>
</organism>
<dbReference type="EMBL" id="LAZR01050546">
    <property type="protein sequence ID" value="KKK87113.1"/>
    <property type="molecule type" value="Genomic_DNA"/>
</dbReference>
<evidence type="ECO:0000313" key="2">
    <source>
        <dbReference type="EMBL" id="KKK87113.1"/>
    </source>
</evidence>